<sequence>MSDTGKWFEQKARLAEKGLLHELFTQLDDITFTTSGALYFEPLLIADHSTRLAELLDRCLSMRKDVRELEVLAFKAASDYALFINTSAIDERMDILRLQAAFKAEEQKGFRNAVGAFDKTSTLEKGLSEVVQGLDAALGEDLTSSTELKHLIETRWEHVRDYQKAYHDRYCEPGNAHNYGERATTLLGVLKVLLDEALARASALAAGIYIVYGAKIADVPASVNLQTLDQFAMWAFRTIRSLSNAAEQETTFEIVIPLVQPWLSGGKPLITKEKFNDQISKAALGKPLELNFDLPHNDLLDGRVRLRSLGISFGNKFARLGTGIDANQTADLFTRVTVKITTPDQIAEAEKSYHRPDVVIGNVGLHGAAPLSPIDGSAVENLCPFGKWKITIHPLVVWKDADSHLVSDEVDSDRLRDFKLAFRFYVPGPYTMIPANRQ</sequence>
<organism evidence="1 2">
    <name type="scientific">Rhizobium esperanzae</name>
    <dbReference type="NCBI Taxonomy" id="1967781"/>
    <lineage>
        <taxon>Bacteria</taxon>
        <taxon>Pseudomonadati</taxon>
        <taxon>Pseudomonadota</taxon>
        <taxon>Alphaproteobacteria</taxon>
        <taxon>Hyphomicrobiales</taxon>
        <taxon>Rhizobiaceae</taxon>
        <taxon>Rhizobium/Agrobacterium group</taxon>
        <taxon>Rhizobium</taxon>
    </lineage>
</organism>
<dbReference type="Proteomes" id="UP000197269">
    <property type="component" value="Unassembled WGS sequence"/>
</dbReference>
<protein>
    <submittedName>
        <fullName evidence="1">Uncharacterized protein</fullName>
    </submittedName>
</protein>
<gene>
    <name evidence="1" type="ORF">B5E41_30120</name>
</gene>
<accession>A0A246DKN5</accession>
<name>A0A246DKN5_9HYPH</name>
<evidence type="ECO:0000313" key="1">
    <source>
        <dbReference type="EMBL" id="OWO89699.1"/>
    </source>
</evidence>
<evidence type="ECO:0000313" key="2">
    <source>
        <dbReference type="Proteomes" id="UP000197269"/>
    </source>
</evidence>
<proteinExistence type="predicted"/>
<dbReference type="AlphaFoldDB" id="A0A246DKN5"/>
<comment type="caution">
    <text evidence="1">The sequence shown here is derived from an EMBL/GenBank/DDBJ whole genome shotgun (WGS) entry which is preliminary data.</text>
</comment>
<dbReference type="EMBL" id="MXPU01000040">
    <property type="protein sequence ID" value="OWO89699.1"/>
    <property type="molecule type" value="Genomic_DNA"/>
</dbReference>
<dbReference type="RefSeq" id="WP_088397230.1">
    <property type="nucleotide sequence ID" value="NZ_MXPU01000040.1"/>
</dbReference>
<reference evidence="1 2" key="1">
    <citation type="submission" date="2017-03" db="EMBL/GenBank/DDBJ databases">
        <title>Genome of strain Rhizobium sp. CNPSo 668.</title>
        <authorList>
            <person name="Ribeiro R."/>
        </authorList>
    </citation>
    <scope>NUCLEOTIDE SEQUENCE [LARGE SCALE GENOMIC DNA]</scope>
    <source>
        <strain evidence="1 2">CNPSo 668</strain>
    </source>
</reference>